<evidence type="ECO:0008006" key="4">
    <source>
        <dbReference type="Google" id="ProtNLM"/>
    </source>
</evidence>
<protein>
    <recommendedName>
        <fullName evidence="4">Isoprenylcysteine carboxyl methyltransferase (ICMT) family protein</fullName>
    </recommendedName>
</protein>
<dbReference type="EMBL" id="FXYG01000001">
    <property type="protein sequence ID" value="SMX35243.1"/>
    <property type="molecule type" value="Genomic_DNA"/>
</dbReference>
<accession>A0A238JXN2</accession>
<keyword evidence="1" id="KW-1133">Transmembrane helix</keyword>
<dbReference type="Proteomes" id="UP000202485">
    <property type="component" value="Unassembled WGS sequence"/>
</dbReference>
<feature type="transmembrane region" description="Helical" evidence="1">
    <location>
        <begin position="155"/>
        <end position="176"/>
    </location>
</feature>
<evidence type="ECO:0000256" key="1">
    <source>
        <dbReference type="SAM" id="Phobius"/>
    </source>
</evidence>
<feature type="transmembrane region" description="Helical" evidence="1">
    <location>
        <begin position="107"/>
        <end position="126"/>
    </location>
</feature>
<reference evidence="3" key="1">
    <citation type="submission" date="2017-05" db="EMBL/GenBank/DDBJ databases">
        <authorList>
            <person name="Rodrigo-Torres L."/>
            <person name="Arahal R. D."/>
            <person name="Lucena T."/>
        </authorList>
    </citation>
    <scope>NUCLEOTIDE SEQUENCE [LARGE SCALE GENOMIC DNA]</scope>
    <source>
        <strain evidence="3">CECT 8715</strain>
    </source>
</reference>
<evidence type="ECO:0000313" key="3">
    <source>
        <dbReference type="Proteomes" id="UP000202485"/>
    </source>
</evidence>
<keyword evidence="3" id="KW-1185">Reference proteome</keyword>
<proteinExistence type="predicted"/>
<feature type="transmembrane region" description="Helical" evidence="1">
    <location>
        <begin position="327"/>
        <end position="360"/>
    </location>
</feature>
<sequence>MASIPLVHYFWPDLGAVSDRNQTVLFALTIFAILALSEIFIARIHRKPGSGLVYNPENFKDPAYLSDFWIKLIGLAASLALLALFYSTADLYRDEWYQPFFSLFADYWHLILAVVLSVVTAVHFSMRHPRDGMWHLGRVVLSFGRQSTGARELKSFLLGLGVKGFFLPLMFCYLVYDWSFLQTRSLWDAQDFQQVYAYLYRFAFFLDLTIVTIGYATATRLLTSHIRWTETTVSGWLVCVICYAPFWQLLSRSYFNYVEDGFAWGVWLWDYPVLYGLWGGAILFFLAVYCLTAARMGLRFSNLTYRGLACDFPYNISKHPSYISKNITWWMISIPFIAVDFWAGLANCLALLGVNLIYFARAWHEERCLSRAPSYRAYKKHVNEYGLLARIRRGLSGWTRSVARQVN</sequence>
<keyword evidence="1" id="KW-0812">Transmembrane</keyword>
<dbReference type="RefSeq" id="WP_141138467.1">
    <property type="nucleotide sequence ID" value="NZ_FXYG01000001.1"/>
</dbReference>
<feature type="transmembrane region" description="Helical" evidence="1">
    <location>
        <begin position="24"/>
        <end position="42"/>
    </location>
</feature>
<name>A0A238JXN2_9RHOB</name>
<dbReference type="Gene3D" id="1.20.120.1630">
    <property type="match status" value="1"/>
</dbReference>
<evidence type="ECO:0000313" key="2">
    <source>
        <dbReference type="EMBL" id="SMX35243.1"/>
    </source>
</evidence>
<dbReference type="AlphaFoldDB" id="A0A238JXN2"/>
<gene>
    <name evidence="2" type="ORF">RUA8715_00865</name>
</gene>
<organism evidence="2 3">
    <name type="scientific">Ruegeria arenilitoris</name>
    <dbReference type="NCBI Taxonomy" id="1173585"/>
    <lineage>
        <taxon>Bacteria</taxon>
        <taxon>Pseudomonadati</taxon>
        <taxon>Pseudomonadota</taxon>
        <taxon>Alphaproteobacteria</taxon>
        <taxon>Rhodobacterales</taxon>
        <taxon>Roseobacteraceae</taxon>
        <taxon>Ruegeria</taxon>
    </lineage>
</organism>
<feature type="transmembrane region" description="Helical" evidence="1">
    <location>
        <begin position="68"/>
        <end position="87"/>
    </location>
</feature>
<feature type="transmembrane region" description="Helical" evidence="1">
    <location>
        <begin position="275"/>
        <end position="298"/>
    </location>
</feature>
<dbReference type="OrthoDB" id="7388137at2"/>
<keyword evidence="1" id="KW-0472">Membrane</keyword>
<feature type="transmembrane region" description="Helical" evidence="1">
    <location>
        <begin position="236"/>
        <end position="255"/>
    </location>
</feature>
<feature type="transmembrane region" description="Helical" evidence="1">
    <location>
        <begin position="196"/>
        <end position="216"/>
    </location>
</feature>